<dbReference type="GO" id="GO:0005634">
    <property type="term" value="C:nucleus"/>
    <property type="evidence" value="ECO:0007669"/>
    <property type="project" value="UniProtKB-SubCell"/>
</dbReference>
<dbReference type="GO" id="GO:0000775">
    <property type="term" value="C:chromosome, centromeric region"/>
    <property type="evidence" value="ECO:0007669"/>
    <property type="project" value="UniProtKB-SubCell"/>
</dbReference>
<comment type="similarity">
    <text evidence="3">Belongs to the CENP-K/MCM22 family.</text>
</comment>
<dbReference type="InterPro" id="IPR020993">
    <property type="entry name" value="Centromere_CenpK"/>
</dbReference>
<dbReference type="PANTHER" id="PTHR14401:SF6">
    <property type="entry name" value="CENTROMERE PROTEIN K"/>
    <property type="match status" value="1"/>
</dbReference>
<keyword evidence="4" id="KW-0158">Chromosome</keyword>
<keyword evidence="10" id="KW-1185">Reference proteome</keyword>
<evidence type="ECO:0000256" key="4">
    <source>
        <dbReference type="ARBA" id="ARBA00022454"/>
    </source>
</evidence>
<evidence type="ECO:0000256" key="2">
    <source>
        <dbReference type="ARBA" id="ARBA00004584"/>
    </source>
</evidence>
<comment type="caution">
    <text evidence="9">The sequence shown here is derived from an EMBL/GenBank/DDBJ whole genome shotgun (WGS) entry which is preliminary data.</text>
</comment>
<evidence type="ECO:0000313" key="10">
    <source>
        <dbReference type="Proteomes" id="UP001175261"/>
    </source>
</evidence>
<keyword evidence="7" id="KW-0137">Centromere</keyword>
<comment type="subcellular location">
    <subcellularLocation>
        <location evidence="2">Chromosome</location>
        <location evidence="2">Centromere</location>
    </subcellularLocation>
    <subcellularLocation>
        <location evidence="1">Nucleus</location>
    </subcellularLocation>
</comment>
<dbReference type="EMBL" id="JAPDFR010000001">
    <property type="protein sequence ID" value="KAK0392526.1"/>
    <property type="molecule type" value="Genomic_DNA"/>
</dbReference>
<reference evidence="9" key="1">
    <citation type="submission" date="2022-10" db="EMBL/GenBank/DDBJ databases">
        <title>Determination and structural analysis of whole genome sequence of Sarocladium strictum F4-1.</title>
        <authorList>
            <person name="Hu L."/>
            <person name="Jiang Y."/>
        </authorList>
    </citation>
    <scope>NUCLEOTIDE SEQUENCE</scope>
    <source>
        <strain evidence="9">F4-1</strain>
    </source>
</reference>
<dbReference type="GO" id="GO:0051382">
    <property type="term" value="P:kinetochore assembly"/>
    <property type="evidence" value="ECO:0007669"/>
    <property type="project" value="InterPro"/>
</dbReference>
<evidence type="ECO:0000313" key="9">
    <source>
        <dbReference type="EMBL" id="KAK0392526.1"/>
    </source>
</evidence>
<feature type="coiled-coil region" evidence="8">
    <location>
        <begin position="118"/>
        <end position="168"/>
    </location>
</feature>
<dbReference type="PANTHER" id="PTHR14401">
    <property type="entry name" value="CENTROMERE PROTEIN K"/>
    <property type="match status" value="1"/>
</dbReference>
<dbReference type="GO" id="GO:0000070">
    <property type="term" value="P:mitotic sister chromatid segregation"/>
    <property type="evidence" value="ECO:0007669"/>
    <property type="project" value="TreeGrafter"/>
</dbReference>
<name>A0AA39GSA8_SARSR</name>
<proteinExistence type="inferred from homology"/>
<protein>
    <submittedName>
        <fullName evidence="9">Uncharacterized protein</fullName>
    </submittedName>
</protein>
<evidence type="ECO:0000256" key="6">
    <source>
        <dbReference type="ARBA" id="ARBA00023242"/>
    </source>
</evidence>
<evidence type="ECO:0000256" key="7">
    <source>
        <dbReference type="ARBA" id="ARBA00023328"/>
    </source>
</evidence>
<organism evidence="9 10">
    <name type="scientific">Sarocladium strictum</name>
    <name type="common">Black bundle disease fungus</name>
    <name type="synonym">Acremonium strictum</name>
    <dbReference type="NCBI Taxonomy" id="5046"/>
    <lineage>
        <taxon>Eukaryota</taxon>
        <taxon>Fungi</taxon>
        <taxon>Dikarya</taxon>
        <taxon>Ascomycota</taxon>
        <taxon>Pezizomycotina</taxon>
        <taxon>Sordariomycetes</taxon>
        <taxon>Hypocreomycetidae</taxon>
        <taxon>Hypocreales</taxon>
        <taxon>Sarocladiaceae</taxon>
        <taxon>Sarocladium</taxon>
    </lineage>
</organism>
<sequence>MEPGRDDPDAKQHAVAIEYTLKELHRHIAEHEAKLEKIRPTKDDAPLSSIAQTKLLTMAFEEEAESQPFLPFPSSVLPALLALRKTHNTIQESRRYLSEQQAANGQAKRSLDADHANLKDQKLLTDALNARIAALQEELDSKADLTPQDAAREKIDELKTRKKYYDKETSRLMKALMNFINERLAAQLAAEELGGPVVGDLMEIDSNDLAGGFNAQGKLKKTKAGPDDDKRQRRLDEIWGQVEGGAGAGKSDEISAAGAEMRELTEDLLNQLATSKGDTSASYVTLPRESAAARFLVRSKVAQFHPKDATRLRLIDFGRDLDP</sequence>
<gene>
    <name evidence="9" type="ORF">NLU13_2021</name>
</gene>
<dbReference type="Proteomes" id="UP001175261">
    <property type="component" value="Unassembled WGS sequence"/>
</dbReference>
<evidence type="ECO:0000256" key="1">
    <source>
        <dbReference type="ARBA" id="ARBA00004123"/>
    </source>
</evidence>
<dbReference type="AlphaFoldDB" id="A0AA39GSA8"/>
<accession>A0AA39GSA8</accession>
<evidence type="ECO:0000256" key="8">
    <source>
        <dbReference type="SAM" id="Coils"/>
    </source>
</evidence>
<keyword evidence="6" id="KW-0539">Nucleus</keyword>
<evidence type="ECO:0000256" key="5">
    <source>
        <dbReference type="ARBA" id="ARBA00023054"/>
    </source>
</evidence>
<evidence type="ECO:0000256" key="3">
    <source>
        <dbReference type="ARBA" id="ARBA00005795"/>
    </source>
</evidence>
<keyword evidence="5 8" id="KW-0175">Coiled coil</keyword>